<dbReference type="InterPro" id="IPR050204">
    <property type="entry name" value="AraC_XylS_family_regulators"/>
</dbReference>
<evidence type="ECO:0000259" key="5">
    <source>
        <dbReference type="PROSITE" id="PS01124"/>
    </source>
</evidence>
<dbReference type="SMART" id="SM00342">
    <property type="entry name" value="HTH_ARAC"/>
    <property type="match status" value="1"/>
</dbReference>
<evidence type="ECO:0000256" key="1">
    <source>
        <dbReference type="ARBA" id="ARBA00023015"/>
    </source>
</evidence>
<sequence length="281" mass="31993">MAATFDETALPPSQADTVELPGRAVTFCDRRHARGFWMPTHTHEEAHAAFVLEGRIQTFTRQSTTTSDPATLLFVPRGETHATQYHDPVRALYITFHAPWWERFGPAGGALHEPREYEDGPPLALAKRLHKEFQSRDNLTPFMLEGLTLELLVAMSRSRPVTEEARAPRWLQNARDHLHSHPNEPLSIEALATEVGVHPGHLMRSFRRHFHCTMGEYVRRLRVRQARQMLTTGDSTLAEIAVELGFCDQSSFCKTFKRMTGLTPTEMRNAENVSHTQTMFP</sequence>
<dbReference type="InterPro" id="IPR018060">
    <property type="entry name" value="HTH_AraC"/>
</dbReference>
<evidence type="ECO:0000256" key="4">
    <source>
        <dbReference type="ARBA" id="ARBA00023163"/>
    </source>
</evidence>
<dbReference type="Proteomes" id="UP000027982">
    <property type="component" value="Chromosome"/>
</dbReference>
<dbReference type="KEGG" id="fgi:OP10G_1390"/>
<feature type="domain" description="HTH araC/xylS-type" evidence="5">
    <location>
        <begin position="172"/>
        <end position="270"/>
    </location>
</feature>
<proteinExistence type="predicted"/>
<dbReference type="HOGENOM" id="CLU_000445_88_16_0"/>
<dbReference type="InterPro" id="IPR020449">
    <property type="entry name" value="Tscrpt_reg_AraC-type_HTH"/>
</dbReference>
<dbReference type="InterPro" id="IPR037923">
    <property type="entry name" value="HTH-like"/>
</dbReference>
<dbReference type="PROSITE" id="PS00041">
    <property type="entry name" value="HTH_ARAC_FAMILY_1"/>
    <property type="match status" value="1"/>
</dbReference>
<dbReference type="GO" id="GO:0003700">
    <property type="term" value="F:DNA-binding transcription factor activity"/>
    <property type="evidence" value="ECO:0007669"/>
    <property type="project" value="InterPro"/>
</dbReference>
<dbReference type="Pfam" id="PF02311">
    <property type="entry name" value="AraC_binding"/>
    <property type="match status" value="1"/>
</dbReference>
<keyword evidence="1" id="KW-0805">Transcription regulation</keyword>
<dbReference type="Gene3D" id="2.60.120.10">
    <property type="entry name" value="Jelly Rolls"/>
    <property type="match status" value="1"/>
</dbReference>
<keyword evidence="7" id="KW-1185">Reference proteome</keyword>
<dbReference type="InterPro" id="IPR009057">
    <property type="entry name" value="Homeodomain-like_sf"/>
</dbReference>
<dbReference type="InterPro" id="IPR014710">
    <property type="entry name" value="RmlC-like_jellyroll"/>
</dbReference>
<keyword evidence="4" id="KW-0804">Transcription</keyword>
<organism evidence="6 7">
    <name type="scientific">Fimbriimonas ginsengisoli Gsoil 348</name>
    <dbReference type="NCBI Taxonomy" id="661478"/>
    <lineage>
        <taxon>Bacteria</taxon>
        <taxon>Bacillati</taxon>
        <taxon>Armatimonadota</taxon>
        <taxon>Fimbriimonadia</taxon>
        <taxon>Fimbriimonadales</taxon>
        <taxon>Fimbriimonadaceae</taxon>
        <taxon>Fimbriimonas</taxon>
    </lineage>
</organism>
<evidence type="ECO:0000313" key="7">
    <source>
        <dbReference type="Proteomes" id="UP000027982"/>
    </source>
</evidence>
<dbReference type="AlphaFoldDB" id="A0A068NMF5"/>
<keyword evidence="2" id="KW-0238">DNA-binding</keyword>
<evidence type="ECO:0000256" key="3">
    <source>
        <dbReference type="ARBA" id="ARBA00023159"/>
    </source>
</evidence>
<protein>
    <submittedName>
        <fullName evidence="6">Transcriptional regulator, AraC family</fullName>
    </submittedName>
</protein>
<gene>
    <name evidence="6" type="ORF">OP10G_1390</name>
</gene>
<dbReference type="PANTHER" id="PTHR46796">
    <property type="entry name" value="HTH-TYPE TRANSCRIPTIONAL ACTIVATOR RHAS-RELATED"/>
    <property type="match status" value="1"/>
</dbReference>
<dbReference type="InterPro" id="IPR003313">
    <property type="entry name" value="AraC-bd"/>
</dbReference>
<dbReference type="PRINTS" id="PR00032">
    <property type="entry name" value="HTHARAC"/>
</dbReference>
<dbReference type="SUPFAM" id="SSF51215">
    <property type="entry name" value="Regulatory protein AraC"/>
    <property type="match status" value="1"/>
</dbReference>
<dbReference type="Gene3D" id="1.10.10.60">
    <property type="entry name" value="Homeodomain-like"/>
    <property type="match status" value="2"/>
</dbReference>
<keyword evidence="3" id="KW-0010">Activator</keyword>
<dbReference type="OrthoDB" id="8737373at2"/>
<evidence type="ECO:0000313" key="6">
    <source>
        <dbReference type="EMBL" id="AIE84758.1"/>
    </source>
</evidence>
<name>A0A068NMF5_FIMGI</name>
<evidence type="ECO:0000256" key="2">
    <source>
        <dbReference type="ARBA" id="ARBA00023125"/>
    </source>
</evidence>
<dbReference type="InterPro" id="IPR018062">
    <property type="entry name" value="HTH_AraC-typ_CS"/>
</dbReference>
<dbReference type="eggNOG" id="COG2207">
    <property type="taxonomic scope" value="Bacteria"/>
</dbReference>
<reference evidence="6 7" key="1">
    <citation type="journal article" date="2014" name="PLoS ONE">
        <title>The first complete genome sequence of the class fimbriimonadia in the phylum armatimonadetes.</title>
        <authorList>
            <person name="Hu Z.Y."/>
            <person name="Wang Y.Z."/>
            <person name="Im W.T."/>
            <person name="Wang S.Y."/>
            <person name="Zhao G.P."/>
            <person name="Zheng H.J."/>
            <person name="Quan Z.X."/>
        </authorList>
    </citation>
    <scope>NUCLEOTIDE SEQUENCE [LARGE SCALE GENOMIC DNA]</scope>
    <source>
        <strain evidence="6">Gsoil 348</strain>
    </source>
</reference>
<accession>A0A068NMF5</accession>
<dbReference type="EMBL" id="CP007139">
    <property type="protein sequence ID" value="AIE84758.1"/>
    <property type="molecule type" value="Genomic_DNA"/>
</dbReference>
<dbReference type="Pfam" id="PF12833">
    <property type="entry name" value="HTH_18"/>
    <property type="match status" value="1"/>
</dbReference>
<dbReference type="PROSITE" id="PS01124">
    <property type="entry name" value="HTH_ARAC_FAMILY_2"/>
    <property type="match status" value="1"/>
</dbReference>
<dbReference type="GO" id="GO:0043565">
    <property type="term" value="F:sequence-specific DNA binding"/>
    <property type="evidence" value="ECO:0007669"/>
    <property type="project" value="InterPro"/>
</dbReference>
<dbReference type="SUPFAM" id="SSF46689">
    <property type="entry name" value="Homeodomain-like"/>
    <property type="match status" value="2"/>
</dbReference>
<dbReference type="STRING" id="661478.OP10G_1390"/>